<comment type="caution">
    <text evidence="5">The sequence shown here is derived from an EMBL/GenBank/DDBJ whole genome shotgun (WGS) entry which is preliminary data.</text>
</comment>
<organism evidence="5 6">
    <name type="scientific">Kutzneria viridogrisea</name>
    <dbReference type="NCBI Taxonomy" id="47990"/>
    <lineage>
        <taxon>Bacteria</taxon>
        <taxon>Bacillati</taxon>
        <taxon>Actinomycetota</taxon>
        <taxon>Actinomycetes</taxon>
        <taxon>Pseudonocardiales</taxon>
        <taxon>Pseudonocardiaceae</taxon>
        <taxon>Kutzneria</taxon>
    </lineage>
</organism>
<sequence>MRTERVPVLVVGAGPVGLTSALFLAHWGVHALVVDKRAAGHGPPRAGTSLRTLELFRTMGLGEEVERLAWRGGLPLEAVHQDSAFGPALSRSGLPPRYAERVESCSPADPRLSMSQVEVNRLALAHLDRSQVRHGVRLLDFTEVDGVVRAELVEESTGERWVVEADYLIAADGARSGIRERLGIPVLDREVIAHITTAFYSADLGDALARWGTGACFVRGEQVYATLFSKDGDRRWTSHILDYPGKPEGPDELSEQQALRLLRTAIGDQRIPVELHAVNSWTAAVGLAARLRQGRVFLVGDAAHVQSSAGGLGMNTGIQDGHNLAWKLAEVLHGQSGPELLDSYEPERLAAARESLGLALRLHRGYLAKGCDPSALLEQVAVDYLRAMMFYDYGGSADVDVLRDEIRPGVRFPHMTVHGKSTVDMIGTSWTEFTGQAVDRPHHVLPGLAPGQSVLVRPDGVVATTRSAAEDARTAHPQ</sequence>
<dbReference type="SUPFAM" id="SSF51905">
    <property type="entry name" value="FAD/NAD(P)-binding domain"/>
    <property type="match status" value="1"/>
</dbReference>
<name>A0ABR6BG61_9PSEU</name>
<dbReference type="Gene3D" id="3.50.50.60">
    <property type="entry name" value="FAD/NAD(P)-binding domain"/>
    <property type="match status" value="1"/>
</dbReference>
<evidence type="ECO:0000313" key="5">
    <source>
        <dbReference type="EMBL" id="MBA8925569.1"/>
    </source>
</evidence>
<gene>
    <name evidence="5" type="ORF">BC739_002768</name>
</gene>
<evidence type="ECO:0000256" key="3">
    <source>
        <dbReference type="ARBA" id="ARBA00022827"/>
    </source>
</evidence>
<evidence type="ECO:0000259" key="4">
    <source>
        <dbReference type="Pfam" id="PF01494"/>
    </source>
</evidence>
<accession>A0ABR6BG61</accession>
<reference evidence="5 6" key="1">
    <citation type="submission" date="2020-08" db="EMBL/GenBank/DDBJ databases">
        <title>Genomic Encyclopedia of Archaeal and Bacterial Type Strains, Phase II (KMG-II): from individual species to whole genera.</title>
        <authorList>
            <person name="Goeker M."/>
        </authorList>
    </citation>
    <scope>NUCLEOTIDE SEQUENCE [LARGE SCALE GENOMIC DNA]</scope>
    <source>
        <strain evidence="5 6">DSM 43850</strain>
    </source>
</reference>
<dbReference type="Gene3D" id="3.30.9.10">
    <property type="entry name" value="D-Amino Acid Oxidase, subunit A, domain 2"/>
    <property type="match status" value="1"/>
</dbReference>
<dbReference type="PANTHER" id="PTHR43004">
    <property type="entry name" value="TRK SYSTEM POTASSIUM UPTAKE PROTEIN"/>
    <property type="match status" value="1"/>
</dbReference>
<evidence type="ECO:0000256" key="1">
    <source>
        <dbReference type="ARBA" id="ARBA00001974"/>
    </source>
</evidence>
<feature type="domain" description="FAD-binding" evidence="4">
    <location>
        <begin position="6"/>
        <end position="354"/>
    </location>
</feature>
<keyword evidence="3" id="KW-0274">FAD</keyword>
<dbReference type="InterPro" id="IPR002938">
    <property type="entry name" value="FAD-bd"/>
</dbReference>
<proteinExistence type="predicted"/>
<dbReference type="Proteomes" id="UP000517916">
    <property type="component" value="Unassembled WGS sequence"/>
</dbReference>
<dbReference type="Pfam" id="PF01494">
    <property type="entry name" value="FAD_binding_3"/>
    <property type="match status" value="1"/>
</dbReference>
<keyword evidence="2" id="KW-0285">Flavoprotein</keyword>
<protein>
    <submittedName>
        <fullName evidence="5">2-polyprenyl-6-methoxyphenol hydroxylase-like FAD-dependent oxidoreductase</fullName>
    </submittedName>
</protein>
<comment type="cofactor">
    <cofactor evidence="1">
        <name>FAD</name>
        <dbReference type="ChEBI" id="CHEBI:57692"/>
    </cofactor>
</comment>
<dbReference type="InterPro" id="IPR050641">
    <property type="entry name" value="RIFMO-like"/>
</dbReference>
<dbReference type="EMBL" id="JACJID010000002">
    <property type="protein sequence ID" value="MBA8925569.1"/>
    <property type="molecule type" value="Genomic_DNA"/>
</dbReference>
<evidence type="ECO:0000256" key="2">
    <source>
        <dbReference type="ARBA" id="ARBA00022630"/>
    </source>
</evidence>
<evidence type="ECO:0000313" key="6">
    <source>
        <dbReference type="Proteomes" id="UP000517916"/>
    </source>
</evidence>
<dbReference type="PANTHER" id="PTHR43004:SF19">
    <property type="entry name" value="BINDING MONOOXYGENASE, PUTATIVE (JCVI)-RELATED"/>
    <property type="match status" value="1"/>
</dbReference>
<keyword evidence="6" id="KW-1185">Reference proteome</keyword>
<dbReference type="RefSeq" id="WP_182837384.1">
    <property type="nucleotide sequence ID" value="NZ_BAAABQ010000059.1"/>
</dbReference>
<dbReference type="PRINTS" id="PR00420">
    <property type="entry name" value="RNGMNOXGNASE"/>
</dbReference>
<dbReference type="InterPro" id="IPR036188">
    <property type="entry name" value="FAD/NAD-bd_sf"/>
</dbReference>